<feature type="domain" description="CinA C-terminal" evidence="1">
    <location>
        <begin position="6"/>
        <end position="157"/>
    </location>
</feature>
<evidence type="ECO:0000259" key="1">
    <source>
        <dbReference type="Pfam" id="PF02464"/>
    </source>
</evidence>
<keyword evidence="3" id="KW-1185">Reference proteome</keyword>
<protein>
    <submittedName>
        <fullName evidence="2">Nicotinamide-nucleotide amidohydrolase PncC</fullName>
        <ecNumber evidence="2">3.5.1.42</ecNumber>
    </submittedName>
</protein>
<dbReference type="NCBIfam" id="TIGR00199">
    <property type="entry name" value="PncC_domain"/>
    <property type="match status" value="1"/>
</dbReference>
<accession>A0A128EVL1</accession>
<gene>
    <name evidence="2" type="primary">pncC</name>
    <name evidence="2" type="ORF">GMA8713_00652</name>
</gene>
<evidence type="ECO:0000313" key="2">
    <source>
        <dbReference type="EMBL" id="CZF78632.1"/>
    </source>
</evidence>
<proteinExistence type="predicted"/>
<dbReference type="GO" id="GO:0019159">
    <property type="term" value="F:nicotinamide-nucleotide amidase activity"/>
    <property type="evidence" value="ECO:0007669"/>
    <property type="project" value="UniProtKB-EC"/>
</dbReference>
<dbReference type="NCBIfam" id="NF002975">
    <property type="entry name" value="PRK03661.1"/>
    <property type="match status" value="1"/>
</dbReference>
<dbReference type="OrthoDB" id="9801454at2"/>
<reference evidence="3" key="1">
    <citation type="submission" date="2016-02" db="EMBL/GenBank/DDBJ databases">
        <authorList>
            <person name="Rodrigo-Torres Lidia"/>
            <person name="Arahal R.David."/>
        </authorList>
    </citation>
    <scope>NUCLEOTIDE SEQUENCE [LARGE SCALE GENOMIC DNA]</scope>
    <source>
        <strain evidence="3">CECT 8713</strain>
    </source>
</reference>
<dbReference type="EMBL" id="FIZY01000004">
    <property type="protein sequence ID" value="CZF78632.1"/>
    <property type="molecule type" value="Genomic_DNA"/>
</dbReference>
<dbReference type="Pfam" id="PF02464">
    <property type="entry name" value="CinA"/>
    <property type="match status" value="1"/>
</dbReference>
<keyword evidence="2" id="KW-0378">Hydrolase</keyword>
<dbReference type="AlphaFoldDB" id="A0A128EVL1"/>
<sequence length="165" mass="17463">MEQLVKLATQIGERLKASNQTVTTAESCTGGGISYVLTEVAGSSAWFERAFVTYSNDAKRELVGVATDTLVDHGAVSEEVVAEMAAGALKEANADFALAVSGIAGPTGGSEEKPVGMVCFGWATSKGTVTETCLFDGDRHEIRRNTIAHSLCRLLSYLDSEKPEQ</sequence>
<dbReference type="Proteomes" id="UP000073601">
    <property type="component" value="Unassembled WGS sequence"/>
</dbReference>
<dbReference type="SUPFAM" id="SSF142433">
    <property type="entry name" value="CinA-like"/>
    <property type="match status" value="1"/>
</dbReference>
<organism evidence="2 3">
    <name type="scientific">Grimontia marina</name>
    <dbReference type="NCBI Taxonomy" id="646534"/>
    <lineage>
        <taxon>Bacteria</taxon>
        <taxon>Pseudomonadati</taxon>
        <taxon>Pseudomonadota</taxon>
        <taxon>Gammaproteobacteria</taxon>
        <taxon>Vibrionales</taxon>
        <taxon>Vibrionaceae</taxon>
        <taxon>Grimontia</taxon>
    </lineage>
</organism>
<dbReference type="Gene3D" id="3.90.950.20">
    <property type="entry name" value="CinA-like"/>
    <property type="match status" value="1"/>
</dbReference>
<name>A0A128EVL1_9GAMM</name>
<evidence type="ECO:0000313" key="3">
    <source>
        <dbReference type="Proteomes" id="UP000073601"/>
    </source>
</evidence>
<dbReference type="InterPro" id="IPR008136">
    <property type="entry name" value="CinA_C"/>
</dbReference>
<dbReference type="EC" id="3.5.1.42" evidence="2"/>
<dbReference type="InterPro" id="IPR036653">
    <property type="entry name" value="CinA-like_C"/>
</dbReference>
<dbReference type="RefSeq" id="WP_062705673.1">
    <property type="nucleotide sequence ID" value="NZ_CAWRCI010000004.1"/>
</dbReference>